<evidence type="ECO:0000313" key="2">
    <source>
        <dbReference type="EMBL" id="KAL3757523.1"/>
    </source>
</evidence>
<dbReference type="EMBL" id="JALLBG020000263">
    <property type="protein sequence ID" value="KAL3757523.1"/>
    <property type="molecule type" value="Genomic_DNA"/>
</dbReference>
<dbReference type="Proteomes" id="UP001530293">
    <property type="component" value="Unassembled WGS sequence"/>
</dbReference>
<keyword evidence="1" id="KW-1133">Transmembrane helix</keyword>
<dbReference type="CDD" id="cd22884">
    <property type="entry name" value="TOM22"/>
    <property type="match status" value="1"/>
</dbReference>
<comment type="caution">
    <text evidence="2">The sequence shown here is derived from an EMBL/GenBank/DDBJ whole genome shotgun (WGS) entry which is preliminary data.</text>
</comment>
<dbReference type="AlphaFoldDB" id="A0ABD3M3U4"/>
<organism evidence="2 3">
    <name type="scientific">Discostella pseudostelligera</name>
    <dbReference type="NCBI Taxonomy" id="259834"/>
    <lineage>
        <taxon>Eukaryota</taxon>
        <taxon>Sar</taxon>
        <taxon>Stramenopiles</taxon>
        <taxon>Ochrophyta</taxon>
        <taxon>Bacillariophyta</taxon>
        <taxon>Coscinodiscophyceae</taxon>
        <taxon>Thalassiosirophycidae</taxon>
        <taxon>Stephanodiscales</taxon>
        <taxon>Stephanodiscaceae</taxon>
        <taxon>Discostella</taxon>
    </lineage>
</organism>
<protein>
    <submittedName>
        <fullName evidence="2">Uncharacterized protein</fullName>
    </submittedName>
</protein>
<keyword evidence="1" id="KW-0812">Transmembrane</keyword>
<evidence type="ECO:0000313" key="3">
    <source>
        <dbReference type="Proteomes" id="UP001530293"/>
    </source>
</evidence>
<keyword evidence="1" id="KW-0472">Membrane</keyword>
<reference evidence="2 3" key="1">
    <citation type="submission" date="2024-10" db="EMBL/GenBank/DDBJ databases">
        <title>Updated reference genomes for cyclostephanoid diatoms.</title>
        <authorList>
            <person name="Roberts W.R."/>
            <person name="Alverson A.J."/>
        </authorList>
    </citation>
    <scope>NUCLEOTIDE SEQUENCE [LARGE SCALE GENOMIC DNA]</scope>
    <source>
        <strain evidence="2 3">AJA232-27</strain>
    </source>
</reference>
<accession>A0ABD3M3U4</accession>
<sequence>MPSSPPREGGIKGFLTRAGSSFLAGGLYVKEKSWTVAKMAGNIGFMVATTSIVVLMPLIFEIMREGQMIETDKLHVKELRQQGYSDNQLRELGFPAVALGQAPAVLKSS</sequence>
<evidence type="ECO:0000256" key="1">
    <source>
        <dbReference type="SAM" id="Phobius"/>
    </source>
</evidence>
<feature type="transmembrane region" description="Helical" evidence="1">
    <location>
        <begin position="39"/>
        <end position="60"/>
    </location>
</feature>
<keyword evidence="3" id="KW-1185">Reference proteome</keyword>
<name>A0ABD3M3U4_9STRA</name>
<proteinExistence type="predicted"/>
<gene>
    <name evidence="2" type="ORF">ACHAWU_010155</name>
</gene>